<feature type="transmembrane region" description="Helical" evidence="1">
    <location>
        <begin position="17"/>
        <end position="34"/>
    </location>
</feature>
<accession>A0ABZ2K7V6</accession>
<dbReference type="Pfam" id="PF07949">
    <property type="entry name" value="YbbR"/>
    <property type="match status" value="1"/>
</dbReference>
<name>A0ABZ2K7V6_9BACT</name>
<dbReference type="Gene3D" id="2.170.120.30">
    <property type="match status" value="1"/>
</dbReference>
<reference evidence="2 3" key="1">
    <citation type="submission" date="2021-12" db="EMBL/GenBank/DDBJ databases">
        <title>Discovery of the Pendulisporaceae a myxobacterial family with distinct sporulation behavior and unique specialized metabolism.</title>
        <authorList>
            <person name="Garcia R."/>
            <person name="Popoff A."/>
            <person name="Bader C.D."/>
            <person name="Loehr J."/>
            <person name="Walesch S."/>
            <person name="Walt C."/>
            <person name="Boldt J."/>
            <person name="Bunk B."/>
            <person name="Haeckl F.J.F.P.J."/>
            <person name="Gunesch A.P."/>
            <person name="Birkelbach J."/>
            <person name="Nuebel U."/>
            <person name="Pietschmann T."/>
            <person name="Bach T."/>
            <person name="Mueller R."/>
        </authorList>
    </citation>
    <scope>NUCLEOTIDE SEQUENCE [LARGE SCALE GENOMIC DNA]</scope>
    <source>
        <strain evidence="2 3">MSr12523</strain>
    </source>
</reference>
<dbReference type="PANTHER" id="PTHR37804">
    <property type="entry name" value="CDAA REGULATORY PROTEIN CDAR"/>
    <property type="match status" value="1"/>
</dbReference>
<gene>
    <name evidence="2" type="ORF">LZC95_39130</name>
</gene>
<dbReference type="Proteomes" id="UP001379533">
    <property type="component" value="Chromosome"/>
</dbReference>
<evidence type="ECO:0000256" key="1">
    <source>
        <dbReference type="SAM" id="Phobius"/>
    </source>
</evidence>
<dbReference type="Gene3D" id="2.170.120.40">
    <property type="entry name" value="YbbR-like domain"/>
    <property type="match status" value="1"/>
</dbReference>
<keyword evidence="1" id="KW-0812">Transmembrane</keyword>
<dbReference type="InterPro" id="IPR012505">
    <property type="entry name" value="YbbR"/>
</dbReference>
<dbReference type="InterPro" id="IPR053154">
    <property type="entry name" value="c-di-AMP_regulator"/>
</dbReference>
<sequence>MALELGEKLKAAFTENLNLKFIAFVLALLLYSLFHGAQDAQRTMTVNLVALMPPESADRVLVSSMPPSVRLTLRGSRSALDDLHSDDIGYLQIDVHLGSERRVTLDPGMVHVPPSVRVEQIDPPAIDLVWEDRVTRDVPIQVSVVGTPAPGFVVKGVPQADPATVRVRGPKSEVLVLQHVRADPFDVSGLTEGSFPRHLAIDRPTGRVLPDLATQSVLVTAEITREVVERPFVKIPVAVVGQAKGKSQPNEVDVRLVCPPEILRALRPEQVVPKATVHSTAASGSESVAIEVGVEGCEAHTTPSSVVVRW</sequence>
<protein>
    <submittedName>
        <fullName evidence="2">YbbR-like domain-containing protein</fullName>
    </submittedName>
</protein>
<organism evidence="2 3">
    <name type="scientific">Pendulispora brunnea</name>
    <dbReference type="NCBI Taxonomy" id="2905690"/>
    <lineage>
        <taxon>Bacteria</taxon>
        <taxon>Pseudomonadati</taxon>
        <taxon>Myxococcota</taxon>
        <taxon>Myxococcia</taxon>
        <taxon>Myxococcales</taxon>
        <taxon>Sorangiineae</taxon>
        <taxon>Pendulisporaceae</taxon>
        <taxon>Pendulispora</taxon>
    </lineage>
</organism>
<proteinExistence type="predicted"/>
<dbReference type="PANTHER" id="PTHR37804:SF1">
    <property type="entry name" value="CDAA REGULATORY PROTEIN CDAR"/>
    <property type="match status" value="1"/>
</dbReference>
<keyword evidence="1" id="KW-1133">Transmembrane helix</keyword>
<dbReference type="EMBL" id="CP089982">
    <property type="protein sequence ID" value="WXA92451.1"/>
    <property type="molecule type" value="Genomic_DNA"/>
</dbReference>
<evidence type="ECO:0000313" key="3">
    <source>
        <dbReference type="Proteomes" id="UP001379533"/>
    </source>
</evidence>
<keyword evidence="3" id="KW-1185">Reference proteome</keyword>
<keyword evidence="1" id="KW-0472">Membrane</keyword>
<evidence type="ECO:0000313" key="2">
    <source>
        <dbReference type="EMBL" id="WXA92451.1"/>
    </source>
</evidence>
<dbReference type="RefSeq" id="WP_394843054.1">
    <property type="nucleotide sequence ID" value="NZ_CP089982.1"/>
</dbReference>